<sequence length="58" mass="6680">MFKKDTIKGFMGGIITYFVLSIILDLFELDSILVKSIIIVILLIIYFIIQSQKKNKEA</sequence>
<proteinExistence type="predicted"/>
<dbReference type="EMBL" id="FUZT01000007">
    <property type="protein sequence ID" value="SKC77658.1"/>
    <property type="molecule type" value="Genomic_DNA"/>
</dbReference>
<dbReference type="AlphaFoldDB" id="A0A1T5LQ37"/>
<gene>
    <name evidence="2" type="ORF">SAMN02194393_03165</name>
</gene>
<dbReference type="Proteomes" id="UP000190285">
    <property type="component" value="Unassembled WGS sequence"/>
</dbReference>
<dbReference type="RefSeq" id="WP_170917448.1">
    <property type="nucleotide sequence ID" value="NZ_FUZT01000007.1"/>
</dbReference>
<keyword evidence="1" id="KW-0472">Membrane</keyword>
<evidence type="ECO:0000313" key="3">
    <source>
        <dbReference type="Proteomes" id="UP000190285"/>
    </source>
</evidence>
<organism evidence="2 3">
    <name type="scientific">Maledivibacter halophilus</name>
    <dbReference type="NCBI Taxonomy" id="36842"/>
    <lineage>
        <taxon>Bacteria</taxon>
        <taxon>Bacillati</taxon>
        <taxon>Bacillota</taxon>
        <taxon>Clostridia</taxon>
        <taxon>Peptostreptococcales</taxon>
        <taxon>Caminicellaceae</taxon>
        <taxon>Maledivibacter</taxon>
    </lineage>
</organism>
<keyword evidence="3" id="KW-1185">Reference proteome</keyword>
<reference evidence="2 3" key="1">
    <citation type="submission" date="2017-02" db="EMBL/GenBank/DDBJ databases">
        <authorList>
            <person name="Peterson S.W."/>
        </authorList>
    </citation>
    <scope>NUCLEOTIDE SEQUENCE [LARGE SCALE GENOMIC DNA]</scope>
    <source>
        <strain evidence="2 3">M1</strain>
    </source>
</reference>
<accession>A0A1T5LQ37</accession>
<feature type="transmembrane region" description="Helical" evidence="1">
    <location>
        <begin position="7"/>
        <end position="26"/>
    </location>
</feature>
<keyword evidence="1" id="KW-0812">Transmembrane</keyword>
<feature type="transmembrane region" description="Helical" evidence="1">
    <location>
        <begin position="32"/>
        <end position="49"/>
    </location>
</feature>
<protein>
    <submittedName>
        <fullName evidence="2">Uncharacterized protein</fullName>
    </submittedName>
</protein>
<evidence type="ECO:0000256" key="1">
    <source>
        <dbReference type="SAM" id="Phobius"/>
    </source>
</evidence>
<dbReference type="STRING" id="36842.SAMN02194393_03165"/>
<keyword evidence="1" id="KW-1133">Transmembrane helix</keyword>
<evidence type="ECO:0000313" key="2">
    <source>
        <dbReference type="EMBL" id="SKC77658.1"/>
    </source>
</evidence>
<name>A0A1T5LQ37_9FIRM</name>